<sequence length="726" mass="80360">MRYRNTLLKLCSESGGRRRRPRRADVLRIGSVTFGILQAAKISWRRWDQRNIFVNIKATLRNHTFGGLALTPNAGVREAGDPQAAAASSVSCGGDPTRNATIARNPGTMAHQPTTTETMEIASESHPTHLPDEALHGPSAVLSEQLHHQESQWQTVVSLHRKRRLQKQQTPGKQDPVGQTAASKTQASATDAKSSSPATCEERGARTPISEDATARSRPRRRAPPLPRTDMKIIIRPAPGLILRKLQTHQVARAIVQATGGAPTCKGDDFITRLRPGSNIIIVSTPHEGTAATLMKIMSLTFHGRSHPVKVYLSTPEDLLKGVVHGIDVGTSEEELMTNLRVRTHGVRIVRARMLGQSQTALLHFEGPQVPRFVYFYGGEMPCRDYQPTRQFCPICRTTGHRPDVCPNPTVRACNTCNHPNPEAGHTCVPKCALCGGAHLTAAKDCNNKLKRIRPRGKPASTTAPKTQRHPRPRWFSSEREDSDSDYSESSMTCRSRSGSSPRSRSRSCSRPRPHFRSPRRRSQSTSKQQQQGTPIIAAPKDKGSQQNQRKTKEASPKRTNTKEQEVSWAAVASPSYKKPQTPPPTKFEQELASMRAQIQTLAQENRQLKQQVIQLTQKPQEMAPHQAIIDLQTNVDAIQTQMQAFMDATRAQMEQITQTALQRTEAAIKHMEAAVDSKLKGQLHSIKLRKTLRQNLCKVTPAAGHNRHQNPSPIITSPTTTPNNA</sequence>
<accession>A0ACB8E022</accession>
<gene>
    <name evidence="1" type="ORF">HPB49_013274</name>
</gene>
<dbReference type="Proteomes" id="UP000821865">
    <property type="component" value="Chromosome 1"/>
</dbReference>
<organism evidence="1 2">
    <name type="scientific">Dermacentor silvarum</name>
    <name type="common">Tick</name>
    <dbReference type="NCBI Taxonomy" id="543639"/>
    <lineage>
        <taxon>Eukaryota</taxon>
        <taxon>Metazoa</taxon>
        <taxon>Ecdysozoa</taxon>
        <taxon>Arthropoda</taxon>
        <taxon>Chelicerata</taxon>
        <taxon>Arachnida</taxon>
        <taxon>Acari</taxon>
        <taxon>Parasitiformes</taxon>
        <taxon>Ixodida</taxon>
        <taxon>Ixodoidea</taxon>
        <taxon>Ixodidae</taxon>
        <taxon>Rhipicephalinae</taxon>
        <taxon>Dermacentor</taxon>
    </lineage>
</organism>
<dbReference type="EMBL" id="CM023470">
    <property type="protein sequence ID" value="KAH7980132.1"/>
    <property type="molecule type" value="Genomic_DNA"/>
</dbReference>
<evidence type="ECO:0000313" key="2">
    <source>
        <dbReference type="Proteomes" id="UP000821865"/>
    </source>
</evidence>
<proteinExistence type="predicted"/>
<reference evidence="1" key="1">
    <citation type="submission" date="2020-05" db="EMBL/GenBank/DDBJ databases">
        <title>Large-scale comparative analyses of tick genomes elucidate their genetic diversity and vector capacities.</title>
        <authorList>
            <person name="Jia N."/>
            <person name="Wang J."/>
            <person name="Shi W."/>
            <person name="Du L."/>
            <person name="Sun Y."/>
            <person name="Zhan W."/>
            <person name="Jiang J."/>
            <person name="Wang Q."/>
            <person name="Zhang B."/>
            <person name="Ji P."/>
            <person name="Sakyi L.B."/>
            <person name="Cui X."/>
            <person name="Yuan T."/>
            <person name="Jiang B."/>
            <person name="Yang W."/>
            <person name="Lam T.T.-Y."/>
            <person name="Chang Q."/>
            <person name="Ding S."/>
            <person name="Wang X."/>
            <person name="Zhu J."/>
            <person name="Ruan X."/>
            <person name="Zhao L."/>
            <person name="Wei J."/>
            <person name="Que T."/>
            <person name="Du C."/>
            <person name="Cheng J."/>
            <person name="Dai P."/>
            <person name="Han X."/>
            <person name="Huang E."/>
            <person name="Gao Y."/>
            <person name="Liu J."/>
            <person name="Shao H."/>
            <person name="Ye R."/>
            <person name="Li L."/>
            <person name="Wei W."/>
            <person name="Wang X."/>
            <person name="Wang C."/>
            <person name="Yang T."/>
            <person name="Huo Q."/>
            <person name="Li W."/>
            <person name="Guo W."/>
            <person name="Chen H."/>
            <person name="Zhou L."/>
            <person name="Ni X."/>
            <person name="Tian J."/>
            <person name="Zhou Y."/>
            <person name="Sheng Y."/>
            <person name="Liu T."/>
            <person name="Pan Y."/>
            <person name="Xia L."/>
            <person name="Li J."/>
            <person name="Zhao F."/>
            <person name="Cao W."/>
        </authorList>
    </citation>
    <scope>NUCLEOTIDE SEQUENCE</scope>
    <source>
        <strain evidence="1">Dsil-2018</strain>
    </source>
</reference>
<evidence type="ECO:0000313" key="1">
    <source>
        <dbReference type="EMBL" id="KAH7980132.1"/>
    </source>
</evidence>
<protein>
    <submittedName>
        <fullName evidence="1">Uncharacterized protein</fullName>
    </submittedName>
</protein>
<comment type="caution">
    <text evidence="1">The sequence shown here is derived from an EMBL/GenBank/DDBJ whole genome shotgun (WGS) entry which is preliminary data.</text>
</comment>
<name>A0ACB8E022_DERSI</name>
<keyword evidence="2" id="KW-1185">Reference proteome</keyword>